<proteinExistence type="predicted"/>
<dbReference type="NCBIfam" id="TIGR03950">
    <property type="entry name" value="sidero_Fe_reduc"/>
    <property type="match status" value="1"/>
</dbReference>
<dbReference type="EMBL" id="FQXZ01000035">
    <property type="protein sequence ID" value="SHI26279.1"/>
    <property type="molecule type" value="Genomic_DNA"/>
</dbReference>
<dbReference type="Pfam" id="PF11575">
    <property type="entry name" value="FhuF_C"/>
    <property type="match status" value="1"/>
</dbReference>
<name>A0A1M5ZQ80_9VIBR</name>
<dbReference type="RefSeq" id="WP_073604663.1">
    <property type="nucleotide sequence ID" value="NZ_FQXZ01000035.1"/>
</dbReference>
<dbReference type="AlphaFoldDB" id="A0A1M5ZQ80"/>
<keyword evidence="3" id="KW-1185">Reference proteome</keyword>
<dbReference type="InterPro" id="IPR024726">
    <property type="entry name" value="FhuF_C"/>
</dbReference>
<dbReference type="OrthoDB" id="7942745at2"/>
<protein>
    <recommendedName>
        <fullName evidence="1">Ferric siderophore reductase C-terminal domain-containing protein</fullName>
    </recommendedName>
</protein>
<reference evidence="2 3" key="1">
    <citation type="submission" date="2016-11" db="EMBL/GenBank/DDBJ databases">
        <authorList>
            <person name="Jaros S."/>
            <person name="Januszkiewicz K."/>
            <person name="Wedrychowicz H."/>
        </authorList>
    </citation>
    <scope>NUCLEOTIDE SEQUENCE [LARGE SCALE GENOMIC DNA]</scope>
    <source>
        <strain evidence="2 3">CECT 7868</strain>
    </source>
</reference>
<gene>
    <name evidence="2" type="ORF">VA7868_03040</name>
</gene>
<feature type="domain" description="Ferric siderophore reductase C-terminal" evidence="1">
    <location>
        <begin position="218"/>
        <end position="238"/>
    </location>
</feature>
<dbReference type="Proteomes" id="UP000184608">
    <property type="component" value="Unassembled WGS sequence"/>
</dbReference>
<evidence type="ECO:0000259" key="1">
    <source>
        <dbReference type="Pfam" id="PF11575"/>
    </source>
</evidence>
<evidence type="ECO:0000313" key="2">
    <source>
        <dbReference type="EMBL" id="SHI26279.1"/>
    </source>
</evidence>
<dbReference type="GO" id="GO:0051537">
    <property type="term" value="F:2 iron, 2 sulfur cluster binding"/>
    <property type="evidence" value="ECO:0007669"/>
    <property type="project" value="InterPro"/>
</dbReference>
<accession>A0A1M5ZQ80</accession>
<sequence>MQSTQSQPFETLNQLCQSITPYLKGELTPSPRPRPDEYILSGTTEDLPVLQNLYQAVKNSSPEAGHGYWLIRCWTLLTWQPLYIVMTAIYGMQQLPDFTGFRQRYHHGSVAGFFLSSSQFERGEIEMLIERAANQLQPLLNHYQTQLDTLYRCRPGMTNQLFTDALFGCLMKLQHIDPRWHHQKILHQAGLWTEAMQLPSSALSTLRPGDSGTTRFIRRSCCLVFKTEQGSLCADCPKRNLS</sequence>
<organism evidence="2 3">
    <name type="scientific">Vibrio aerogenes CECT 7868</name>
    <dbReference type="NCBI Taxonomy" id="1216006"/>
    <lineage>
        <taxon>Bacteria</taxon>
        <taxon>Pseudomonadati</taxon>
        <taxon>Pseudomonadota</taxon>
        <taxon>Gammaproteobacteria</taxon>
        <taxon>Vibrionales</taxon>
        <taxon>Vibrionaceae</taxon>
        <taxon>Vibrio</taxon>
    </lineage>
</organism>
<dbReference type="STRING" id="1216006.VA7868_03040"/>
<dbReference type="InterPro" id="IPR023998">
    <property type="entry name" value="FCR-like"/>
</dbReference>
<evidence type="ECO:0000313" key="3">
    <source>
        <dbReference type="Proteomes" id="UP000184608"/>
    </source>
</evidence>